<feature type="domain" description="Peptidase C1A papain C-terminal" evidence="3">
    <location>
        <begin position="96"/>
        <end position="352"/>
    </location>
</feature>
<proteinExistence type="inferred from homology"/>
<sequence length="355" mass="39260">MLRTTMKIVLLLVSSFWLTCDANDKLHNIVTHVNNANVTWQAGINSFHTNDHKKLVGTFYHPEWIGLEHETFDGVLVKGGDCDNDDEDDGGDANETPESFDARYHWFNCTSISHIWNQGNCAADWAISVTSAMNDRICIASQGNITALYSPQKLVSCCEDCGNGCSGGYTAAAWRYILKKGIVTGGDYGSNEGCQPWLVQPCNASTTAADPSSVLGPHGVCGGDPATTPKCDLSCYNARHEGKYLDDIIKAKKVFTFDGCSARKNLRKHGPYVVTMRVYEDFLAYKSGVYHHVTGDYLGLLSVRMIGWGLEGGQAFWLLANSWGTSWGDKGFFKIRRFVNECWIENFRYAGVPNL</sequence>
<dbReference type="SMR" id="A0A8R1TD70"/>
<reference evidence="4" key="2">
    <citation type="submission" date="2022-06" db="UniProtKB">
        <authorList>
            <consortium name="EnsemblMetazoa"/>
        </authorList>
    </citation>
    <scope>IDENTIFICATION</scope>
</reference>
<keyword evidence="2" id="KW-0732">Signal</keyword>
<feature type="signal peptide" evidence="2">
    <location>
        <begin position="1"/>
        <end position="22"/>
    </location>
</feature>
<dbReference type="CDD" id="cd02620">
    <property type="entry name" value="Peptidase_C1A_CathepsinB"/>
    <property type="match status" value="1"/>
</dbReference>
<organism evidence="4 5">
    <name type="scientific">Acyrthosiphon pisum</name>
    <name type="common">Pea aphid</name>
    <dbReference type="NCBI Taxonomy" id="7029"/>
    <lineage>
        <taxon>Eukaryota</taxon>
        <taxon>Metazoa</taxon>
        <taxon>Ecdysozoa</taxon>
        <taxon>Arthropoda</taxon>
        <taxon>Hexapoda</taxon>
        <taxon>Insecta</taxon>
        <taxon>Pterygota</taxon>
        <taxon>Neoptera</taxon>
        <taxon>Paraneoptera</taxon>
        <taxon>Hemiptera</taxon>
        <taxon>Sternorrhyncha</taxon>
        <taxon>Aphidomorpha</taxon>
        <taxon>Aphidoidea</taxon>
        <taxon>Aphididae</taxon>
        <taxon>Macrosiphini</taxon>
        <taxon>Acyrthosiphon</taxon>
    </lineage>
</organism>
<dbReference type="SMART" id="SM00645">
    <property type="entry name" value="Pept_C1"/>
    <property type="match status" value="1"/>
</dbReference>
<dbReference type="Pfam" id="PF00112">
    <property type="entry name" value="Peptidase_C1"/>
    <property type="match status" value="1"/>
</dbReference>
<dbReference type="InterPro" id="IPR025661">
    <property type="entry name" value="Pept_asp_AS"/>
</dbReference>
<dbReference type="InterPro" id="IPR013128">
    <property type="entry name" value="Peptidase_C1A"/>
</dbReference>
<dbReference type="EnsemblMetazoa" id="NM_001134954.1">
    <property type="protein sequence ID" value="NP_001128426.1"/>
    <property type="gene ID" value="GeneID_100144795"/>
</dbReference>
<evidence type="ECO:0000313" key="5">
    <source>
        <dbReference type="Proteomes" id="UP000007819"/>
    </source>
</evidence>
<dbReference type="InterPro" id="IPR038765">
    <property type="entry name" value="Papain-like_cys_pep_sf"/>
</dbReference>
<dbReference type="PANTHER" id="PTHR12411">
    <property type="entry name" value="CYSTEINE PROTEASE FAMILY C1-RELATED"/>
    <property type="match status" value="1"/>
</dbReference>
<dbReference type="OrthoDB" id="190265at2759"/>
<dbReference type="SUPFAM" id="SSF54001">
    <property type="entry name" value="Cysteine proteinases"/>
    <property type="match status" value="1"/>
</dbReference>
<evidence type="ECO:0000313" key="4">
    <source>
        <dbReference type="EnsemblMetazoa" id="NP_001128426.1"/>
    </source>
</evidence>
<dbReference type="Proteomes" id="UP000007819">
    <property type="component" value="Chromosome A2"/>
</dbReference>
<comment type="similarity">
    <text evidence="1">Belongs to the peptidase C1 family.</text>
</comment>
<reference evidence="5" key="1">
    <citation type="submission" date="2010-06" db="EMBL/GenBank/DDBJ databases">
        <authorList>
            <person name="Jiang H."/>
            <person name="Abraham K."/>
            <person name="Ali S."/>
            <person name="Alsbrooks S.L."/>
            <person name="Anim B.N."/>
            <person name="Anosike U.S."/>
            <person name="Attaway T."/>
            <person name="Bandaranaike D.P."/>
            <person name="Battles P.K."/>
            <person name="Bell S.N."/>
            <person name="Bell A.V."/>
            <person name="Beltran B."/>
            <person name="Bickham C."/>
            <person name="Bustamante Y."/>
            <person name="Caleb T."/>
            <person name="Canada A."/>
            <person name="Cardenas V."/>
            <person name="Carter K."/>
            <person name="Chacko J."/>
            <person name="Chandrabose M.N."/>
            <person name="Chavez D."/>
            <person name="Chavez A."/>
            <person name="Chen L."/>
            <person name="Chu H.-S."/>
            <person name="Claassen K.J."/>
            <person name="Cockrell R."/>
            <person name="Collins M."/>
            <person name="Cooper J.A."/>
            <person name="Cree A."/>
            <person name="Curry S.M."/>
            <person name="Da Y."/>
            <person name="Dao M.D."/>
            <person name="Das B."/>
            <person name="Davila M.-L."/>
            <person name="Davy-Carroll L."/>
            <person name="Denson S."/>
            <person name="Dinh H."/>
            <person name="Ebong V.E."/>
            <person name="Edwards J.R."/>
            <person name="Egan A."/>
            <person name="El-Daye J."/>
            <person name="Escobedo L."/>
            <person name="Fernandez S."/>
            <person name="Fernando P.R."/>
            <person name="Flagg N."/>
            <person name="Forbes L.D."/>
            <person name="Fowler R.G."/>
            <person name="Fu Q."/>
            <person name="Gabisi R.A."/>
            <person name="Ganer J."/>
            <person name="Garbino Pronczuk A."/>
            <person name="Garcia R.M."/>
            <person name="Garner T."/>
            <person name="Garrett T.E."/>
            <person name="Gonzalez D.A."/>
            <person name="Hamid H."/>
            <person name="Hawkins E.S."/>
            <person name="Hirani K."/>
            <person name="Hogues M.E."/>
            <person name="Hollins B."/>
            <person name="Hsiao C.-H."/>
            <person name="Jabil R."/>
            <person name="James M.L."/>
            <person name="Jhangiani S.N."/>
            <person name="Johnson B."/>
            <person name="Johnson Q."/>
            <person name="Joshi V."/>
            <person name="Kalu J.B."/>
            <person name="Kam C."/>
            <person name="Kashfia A."/>
            <person name="Keebler J."/>
            <person name="Kisamo H."/>
            <person name="Kovar C.L."/>
            <person name="Lago L.A."/>
            <person name="Lai C.-Y."/>
            <person name="Laidlaw J."/>
            <person name="Lara F."/>
            <person name="Le T.-K."/>
            <person name="Lee S.L."/>
            <person name="Legall F.H."/>
            <person name="Lemon S.J."/>
            <person name="Lewis L.R."/>
            <person name="Li B."/>
            <person name="Liu Y."/>
            <person name="Liu Y.-S."/>
            <person name="Lopez J."/>
            <person name="Lozado R.J."/>
            <person name="Lu J."/>
            <person name="Madu R.C."/>
            <person name="Maheshwari M."/>
            <person name="Maheshwari R."/>
            <person name="Malloy K."/>
            <person name="Martinez E."/>
            <person name="Mathew T."/>
            <person name="Mercado I.C."/>
            <person name="Mercado C."/>
            <person name="Meyer B."/>
            <person name="Montgomery K."/>
            <person name="Morgan M.B."/>
            <person name="Munidasa M."/>
            <person name="Nazareth L.V."/>
            <person name="Nelson J."/>
            <person name="Ng B.M."/>
            <person name="Nguyen N.B."/>
            <person name="Nguyen P.Q."/>
            <person name="Nguyen T."/>
            <person name="Obregon M."/>
            <person name="Okwuonu G.O."/>
            <person name="Onwere C.G."/>
            <person name="Orozco G."/>
            <person name="Parra A."/>
            <person name="Patel S."/>
            <person name="Patil S."/>
            <person name="Perez A."/>
            <person name="Perez Y."/>
            <person name="Pham C."/>
            <person name="Primus E.L."/>
            <person name="Pu L.-L."/>
            <person name="Puazo M."/>
            <person name="Qin X."/>
            <person name="Quiroz J.B."/>
            <person name="Reese J."/>
            <person name="Richards S."/>
            <person name="Rives C.M."/>
            <person name="Robberts R."/>
            <person name="Ruiz S.J."/>
            <person name="Ruiz M.J."/>
            <person name="Santibanez J."/>
            <person name="Schneider B.W."/>
            <person name="Sisson I."/>
            <person name="Smith M."/>
            <person name="Sodergren E."/>
            <person name="Song X.-Z."/>
            <person name="Song B.B."/>
            <person name="Summersgill H."/>
            <person name="Thelus R."/>
            <person name="Thornton R.D."/>
            <person name="Trejos Z.Y."/>
            <person name="Usmani K."/>
            <person name="Vattathil S."/>
            <person name="Villasana D."/>
            <person name="Walker D.L."/>
            <person name="Wang S."/>
            <person name="Wang K."/>
            <person name="White C.S."/>
            <person name="Williams A.C."/>
            <person name="Williamson J."/>
            <person name="Wilson K."/>
            <person name="Woghiren I.O."/>
            <person name="Woodworth J.R."/>
            <person name="Worley K.C."/>
            <person name="Wright R.A."/>
            <person name="Wu W."/>
            <person name="Young L."/>
            <person name="Zhang L."/>
            <person name="Zhang J."/>
            <person name="Zhu Y."/>
            <person name="Muzny D.M."/>
            <person name="Weinstock G."/>
            <person name="Gibbs R.A."/>
        </authorList>
    </citation>
    <scope>NUCLEOTIDE SEQUENCE [LARGE SCALE GENOMIC DNA]</scope>
    <source>
        <strain evidence="5">LSR1</strain>
    </source>
</reference>
<dbReference type="CTD" id="100144795"/>
<dbReference type="RefSeq" id="NP_001128426.1">
    <property type="nucleotide sequence ID" value="NM_001134954.1"/>
</dbReference>
<evidence type="ECO:0000256" key="2">
    <source>
        <dbReference type="SAM" id="SignalP"/>
    </source>
</evidence>
<evidence type="ECO:0000259" key="3">
    <source>
        <dbReference type="SMART" id="SM00645"/>
    </source>
</evidence>
<dbReference type="GO" id="GO:0008234">
    <property type="term" value="F:cysteine-type peptidase activity"/>
    <property type="evidence" value="ECO:0007669"/>
    <property type="project" value="InterPro"/>
</dbReference>
<dbReference type="KEGG" id="api:100144795"/>
<feature type="chain" id="PRO_5035775002" description="Peptidase C1A papain C-terminal domain-containing protein" evidence="2">
    <location>
        <begin position="23"/>
        <end position="355"/>
    </location>
</feature>
<protein>
    <recommendedName>
        <fullName evidence="3">Peptidase C1A papain C-terminal domain-containing protein</fullName>
    </recommendedName>
</protein>
<dbReference type="AlphaFoldDB" id="A0A8R1TD70"/>
<accession>A0A8R1TD70</accession>
<dbReference type="PROSITE" id="PS00640">
    <property type="entry name" value="THIOL_PROTEASE_ASN"/>
    <property type="match status" value="1"/>
</dbReference>
<dbReference type="GO" id="GO:0006508">
    <property type="term" value="P:proteolysis"/>
    <property type="evidence" value="ECO:0007669"/>
    <property type="project" value="InterPro"/>
</dbReference>
<evidence type="ECO:0000256" key="1">
    <source>
        <dbReference type="ARBA" id="ARBA00008455"/>
    </source>
</evidence>
<dbReference type="InterPro" id="IPR000668">
    <property type="entry name" value="Peptidase_C1A_C"/>
</dbReference>
<dbReference type="GeneID" id="100144795"/>
<dbReference type="Gene3D" id="3.90.70.10">
    <property type="entry name" value="Cysteine proteinases"/>
    <property type="match status" value="1"/>
</dbReference>
<dbReference type="OMA" id="CHESCIA"/>
<keyword evidence="5" id="KW-1185">Reference proteome</keyword>
<name>A0A8R1TD70_ACYPI</name>